<reference evidence="1" key="2">
    <citation type="journal article" date="2021" name="PeerJ">
        <title>Extensive microbial diversity within the chicken gut microbiome revealed by metagenomics and culture.</title>
        <authorList>
            <person name="Gilroy R."/>
            <person name="Ravi A."/>
            <person name="Getino M."/>
            <person name="Pursley I."/>
            <person name="Horton D.L."/>
            <person name="Alikhan N.F."/>
            <person name="Baker D."/>
            <person name="Gharbi K."/>
            <person name="Hall N."/>
            <person name="Watson M."/>
            <person name="Adriaenssens E.M."/>
            <person name="Foster-Nyarko E."/>
            <person name="Jarju S."/>
            <person name="Secka A."/>
            <person name="Antonio M."/>
            <person name="Oren A."/>
            <person name="Chaudhuri R.R."/>
            <person name="La Ragione R."/>
            <person name="Hildebrand F."/>
            <person name="Pallen M.J."/>
        </authorList>
    </citation>
    <scope>NUCLEOTIDE SEQUENCE</scope>
    <source>
        <strain evidence="1">17213</strain>
    </source>
</reference>
<evidence type="ECO:0000313" key="1">
    <source>
        <dbReference type="EMBL" id="MBO8416194.1"/>
    </source>
</evidence>
<name>A0A9D9DAP3_9GAMM</name>
<protein>
    <recommendedName>
        <fullName evidence="3">ISAzo13 family transposase</fullName>
    </recommendedName>
</protein>
<dbReference type="Proteomes" id="UP000823631">
    <property type="component" value="Unassembled WGS sequence"/>
</dbReference>
<proteinExistence type="predicted"/>
<sequence>MSDTTQDLVLKDLTPLIKFINSELDERRRRMALGALVLCFKHGASKQIGALSGASNTTLTQGKKEALALLDGQKNGDQGTDDAGGKRRIRAAGAGRKKSTALISNLESAIKEIIEGAAGGNDGPLSWSVKSLRSIQQILERDYHIKVSHTVIGEILKDAGYVLQQNKRTAGSIAADEREAQFKFLSSRCQVFLQNQLPVAAIELRKKVAVQPERHDGRAASGSGSPNEFFVPAAISDDSAEFAVCSLNQWWSRMGQERYPEAGSILVAADCADSRGNINLRFKHLLQDFADQSGLKVHFCLFPAGTAKWQRIEQRMSFQLSLSWPERAPEIYEIVVSLIGSSASEVAQGGQKAAGTAKVKSDAQRAAQTVFNPPDGSAKSLMAQWNCCLKPRAAGVQQQAQCFSGMEP</sequence>
<organism evidence="1 2">
    <name type="scientific">Candidatus Avisuccinivibrio stercorigallinarum</name>
    <dbReference type="NCBI Taxonomy" id="2840704"/>
    <lineage>
        <taxon>Bacteria</taxon>
        <taxon>Pseudomonadati</taxon>
        <taxon>Pseudomonadota</taxon>
        <taxon>Gammaproteobacteria</taxon>
        <taxon>Aeromonadales</taxon>
        <taxon>Succinivibrionaceae</taxon>
        <taxon>Succinivibrionaceae incertae sedis</taxon>
        <taxon>Candidatus Avisuccinivibrio</taxon>
    </lineage>
</organism>
<dbReference type="Pfam" id="PF07592">
    <property type="entry name" value="DDE_Tnp_ISAZ013"/>
    <property type="match status" value="1"/>
</dbReference>
<reference evidence="1" key="1">
    <citation type="submission" date="2020-10" db="EMBL/GenBank/DDBJ databases">
        <authorList>
            <person name="Gilroy R."/>
        </authorList>
    </citation>
    <scope>NUCLEOTIDE SEQUENCE</scope>
    <source>
        <strain evidence="1">17213</strain>
    </source>
</reference>
<evidence type="ECO:0000313" key="2">
    <source>
        <dbReference type="Proteomes" id="UP000823631"/>
    </source>
</evidence>
<comment type="caution">
    <text evidence="1">The sequence shown here is derived from an EMBL/GenBank/DDBJ whole genome shotgun (WGS) entry which is preliminary data.</text>
</comment>
<evidence type="ECO:0008006" key="3">
    <source>
        <dbReference type="Google" id="ProtNLM"/>
    </source>
</evidence>
<dbReference type="AlphaFoldDB" id="A0A9D9DAP3"/>
<accession>A0A9D9DAP3</accession>
<gene>
    <name evidence="1" type="ORF">IAB19_07445</name>
</gene>
<dbReference type="InterPro" id="IPR011518">
    <property type="entry name" value="Transposase_36"/>
</dbReference>
<dbReference type="EMBL" id="JADINH010000157">
    <property type="protein sequence ID" value="MBO8416194.1"/>
    <property type="molecule type" value="Genomic_DNA"/>
</dbReference>